<name>A4BSN8_9GAMM</name>
<dbReference type="Gene3D" id="3.40.50.170">
    <property type="entry name" value="Formyl transferase, N-terminal domain"/>
    <property type="match status" value="1"/>
</dbReference>
<dbReference type="Proteomes" id="UP000003374">
    <property type="component" value="Unassembled WGS sequence"/>
</dbReference>
<feature type="active site" description="Proton donor" evidence="4">
    <location>
        <position position="113"/>
    </location>
</feature>
<proteinExistence type="inferred from homology"/>
<evidence type="ECO:0000256" key="4">
    <source>
        <dbReference type="HAMAP-Rule" id="MF_01930"/>
    </source>
</evidence>
<comment type="catalytic activity">
    <reaction evidence="4">
        <text>N(1)-(5-phospho-beta-D-ribosyl)glycinamide + (6R)-10-formyltetrahydrofolate = N(2)-formyl-N(1)-(5-phospho-beta-D-ribosyl)glycinamide + (6S)-5,6,7,8-tetrahydrofolate + H(+)</text>
        <dbReference type="Rhea" id="RHEA:15053"/>
        <dbReference type="ChEBI" id="CHEBI:15378"/>
        <dbReference type="ChEBI" id="CHEBI:57453"/>
        <dbReference type="ChEBI" id="CHEBI:143788"/>
        <dbReference type="ChEBI" id="CHEBI:147286"/>
        <dbReference type="ChEBI" id="CHEBI:195366"/>
        <dbReference type="EC" id="2.1.2.2"/>
    </reaction>
</comment>
<comment type="function">
    <text evidence="4">Catalyzes the transfer of a formyl group from 10-formyltetrahydrofolate to 5-phospho-ribosyl-glycinamide (GAR), producing 5-phospho-ribosyl-N-formylglycinamide (FGAR) and tetrahydrofolate.</text>
</comment>
<dbReference type="PANTHER" id="PTHR43369">
    <property type="entry name" value="PHOSPHORIBOSYLGLYCINAMIDE FORMYLTRANSFERASE"/>
    <property type="match status" value="1"/>
</dbReference>
<organism evidence="6 7">
    <name type="scientific">Nitrococcus mobilis Nb-231</name>
    <dbReference type="NCBI Taxonomy" id="314278"/>
    <lineage>
        <taxon>Bacteria</taxon>
        <taxon>Pseudomonadati</taxon>
        <taxon>Pseudomonadota</taxon>
        <taxon>Gammaproteobacteria</taxon>
        <taxon>Chromatiales</taxon>
        <taxon>Ectothiorhodospiraceae</taxon>
        <taxon>Nitrococcus</taxon>
    </lineage>
</organism>
<comment type="similarity">
    <text evidence="4">Belongs to the GART family.</text>
</comment>
<keyword evidence="7" id="KW-1185">Reference proteome</keyword>
<dbReference type="STRING" id="314278.NB231_08625"/>
<dbReference type="Pfam" id="PF00551">
    <property type="entry name" value="Formyl_trans_N"/>
    <property type="match status" value="1"/>
</dbReference>
<sequence>MPAAALRVVVLISGHGSNLQIFIDGQNSGHLPIDIQAVISNRADAYGLVRAERAGIEYEILTQRDFADREHYDRALRDRVAHYRAELVIMAGFMRILTPVFVCAYEGRLINIHPSLLPALRGLHTHERVLQAGLSEHGCSVHYVTPELDAGPVIVQARVPVQQGDRVESLQQRVQRQEYRIYPLAVRWIAEGRIELRDGAVWYQGRRQDQPPVVTADDDLDRL</sequence>
<feature type="site" description="Raises pKa of active site His" evidence="4">
    <location>
        <position position="149"/>
    </location>
</feature>
<dbReference type="HAMAP" id="MF_01930">
    <property type="entry name" value="PurN"/>
    <property type="match status" value="1"/>
</dbReference>
<evidence type="ECO:0000256" key="3">
    <source>
        <dbReference type="ARBA" id="ARBA00022755"/>
    </source>
</evidence>
<dbReference type="EC" id="2.1.2.2" evidence="4"/>
<feature type="binding site" evidence="4">
    <location>
        <position position="111"/>
    </location>
    <ligand>
        <name>(6R)-10-formyltetrahydrofolate</name>
        <dbReference type="ChEBI" id="CHEBI:195366"/>
    </ligand>
</feature>
<dbReference type="SUPFAM" id="SSF53328">
    <property type="entry name" value="Formyltransferase"/>
    <property type="match status" value="1"/>
</dbReference>
<evidence type="ECO:0000256" key="1">
    <source>
        <dbReference type="ARBA" id="ARBA00005054"/>
    </source>
</evidence>
<dbReference type="NCBIfam" id="TIGR00639">
    <property type="entry name" value="PurN"/>
    <property type="match status" value="1"/>
</dbReference>
<dbReference type="InterPro" id="IPR002376">
    <property type="entry name" value="Formyl_transf_N"/>
</dbReference>
<dbReference type="PANTHER" id="PTHR43369:SF2">
    <property type="entry name" value="PHOSPHORIBOSYLGLYCINAMIDE FORMYLTRANSFERASE"/>
    <property type="match status" value="1"/>
</dbReference>
<evidence type="ECO:0000256" key="2">
    <source>
        <dbReference type="ARBA" id="ARBA00022679"/>
    </source>
</evidence>
<comment type="pathway">
    <text evidence="1 4">Purine metabolism; IMP biosynthesis via de novo pathway; N(2)-formyl-N(1)-(5-phospho-D-ribosyl)glycinamide from N(1)-(5-phospho-D-ribosyl)glycinamide (10-formyl THF route): step 1/1.</text>
</comment>
<dbReference type="AlphaFoldDB" id="A4BSN8"/>
<dbReference type="UniPathway" id="UPA00074">
    <property type="reaction ID" value="UER00126"/>
</dbReference>
<keyword evidence="3 4" id="KW-0658">Purine biosynthesis</keyword>
<feature type="binding site" evidence="4">
    <location>
        <begin position="94"/>
        <end position="97"/>
    </location>
    <ligand>
        <name>(6R)-10-formyltetrahydrofolate</name>
        <dbReference type="ChEBI" id="CHEBI:195366"/>
    </ligand>
</feature>
<comment type="caution">
    <text evidence="6">The sequence shown here is derived from an EMBL/GenBank/DDBJ whole genome shotgun (WGS) entry which is preliminary data.</text>
</comment>
<accession>A4BSN8</accession>
<dbReference type="GO" id="GO:0005829">
    <property type="term" value="C:cytosol"/>
    <property type="evidence" value="ECO:0007669"/>
    <property type="project" value="TreeGrafter"/>
</dbReference>
<dbReference type="eggNOG" id="COG0299">
    <property type="taxonomic scope" value="Bacteria"/>
</dbReference>
<dbReference type="InterPro" id="IPR004607">
    <property type="entry name" value="GART"/>
</dbReference>
<evidence type="ECO:0000259" key="5">
    <source>
        <dbReference type="Pfam" id="PF00551"/>
    </source>
</evidence>
<dbReference type="OrthoDB" id="9806170at2"/>
<gene>
    <name evidence="4" type="primary">purN</name>
    <name evidence="6" type="ORF">NB231_08625</name>
</gene>
<evidence type="ECO:0000313" key="6">
    <source>
        <dbReference type="EMBL" id="EAR21308.1"/>
    </source>
</evidence>
<feature type="binding site" evidence="4">
    <location>
        <begin position="16"/>
        <end position="18"/>
    </location>
    <ligand>
        <name>N(1)-(5-phospho-beta-D-ribosyl)glycinamide</name>
        <dbReference type="ChEBI" id="CHEBI:143788"/>
    </ligand>
</feature>
<dbReference type="RefSeq" id="WP_005001511.1">
    <property type="nucleotide sequence ID" value="NZ_CH672427.1"/>
</dbReference>
<dbReference type="HOGENOM" id="CLU_038395_1_0_6"/>
<dbReference type="EMBL" id="AAOF01000010">
    <property type="protein sequence ID" value="EAR21308.1"/>
    <property type="molecule type" value="Genomic_DNA"/>
</dbReference>
<dbReference type="GO" id="GO:0006189">
    <property type="term" value="P:'de novo' IMP biosynthetic process"/>
    <property type="evidence" value="ECO:0007669"/>
    <property type="project" value="UniProtKB-UniRule"/>
</dbReference>
<reference evidence="6 7" key="1">
    <citation type="submission" date="2006-02" db="EMBL/GenBank/DDBJ databases">
        <authorList>
            <person name="Waterbury J."/>
            <person name="Ferriera S."/>
            <person name="Johnson J."/>
            <person name="Kravitz S."/>
            <person name="Halpern A."/>
            <person name="Remington K."/>
            <person name="Beeson K."/>
            <person name="Tran B."/>
            <person name="Rogers Y.-H."/>
            <person name="Friedman R."/>
            <person name="Venter J.C."/>
        </authorList>
    </citation>
    <scope>NUCLEOTIDE SEQUENCE [LARGE SCALE GENOMIC DNA]</scope>
    <source>
        <strain evidence="6 7">Nb-231</strain>
    </source>
</reference>
<evidence type="ECO:0000313" key="7">
    <source>
        <dbReference type="Proteomes" id="UP000003374"/>
    </source>
</evidence>
<dbReference type="CDD" id="cd08645">
    <property type="entry name" value="FMT_core_GART"/>
    <property type="match status" value="1"/>
</dbReference>
<feature type="domain" description="Formyl transferase N-terminal" evidence="5">
    <location>
        <begin position="7"/>
        <end position="186"/>
    </location>
</feature>
<dbReference type="GO" id="GO:0004644">
    <property type="term" value="F:phosphoribosylglycinamide formyltransferase activity"/>
    <property type="evidence" value="ECO:0007669"/>
    <property type="project" value="UniProtKB-UniRule"/>
</dbReference>
<keyword evidence="2 4" id="KW-0808">Transferase</keyword>
<protein>
    <recommendedName>
        <fullName evidence="4">Phosphoribosylglycinamide formyltransferase</fullName>
        <ecNumber evidence="4">2.1.2.2</ecNumber>
    </recommendedName>
    <alternativeName>
        <fullName evidence="4">5'-phosphoribosylglycinamide transformylase</fullName>
    </alternativeName>
    <alternativeName>
        <fullName evidence="4">GAR transformylase</fullName>
        <shortName evidence="4">GART</shortName>
    </alternativeName>
</protein>
<feature type="binding site" evidence="4">
    <location>
        <position position="69"/>
    </location>
    <ligand>
        <name>(6R)-10-formyltetrahydrofolate</name>
        <dbReference type="ChEBI" id="CHEBI:195366"/>
    </ligand>
</feature>
<dbReference type="InterPro" id="IPR036477">
    <property type="entry name" value="Formyl_transf_N_sf"/>
</dbReference>